<comment type="caution">
    <text evidence="2">The sequence shown here is derived from an EMBL/GenBank/DDBJ whole genome shotgun (WGS) entry which is preliminary data.</text>
</comment>
<dbReference type="RefSeq" id="WP_129610171.1">
    <property type="nucleotide sequence ID" value="NZ_UWOC01000163.1"/>
</dbReference>
<keyword evidence="3" id="KW-1185">Reference proteome</keyword>
<keyword evidence="1" id="KW-0808">Transferase</keyword>
<accession>A0A447CXY0</accession>
<dbReference type="InterPro" id="IPR003673">
    <property type="entry name" value="CoA-Trfase_fam_III"/>
</dbReference>
<dbReference type="Gene3D" id="3.40.50.10540">
    <property type="entry name" value="Crotonobetainyl-coa:carnitine coa-transferase, domain 1"/>
    <property type="match status" value="1"/>
</dbReference>
<dbReference type="SUPFAM" id="SSF89796">
    <property type="entry name" value="CoA-transferase family III (CaiB/BaiF)"/>
    <property type="match status" value="1"/>
</dbReference>
<dbReference type="Pfam" id="PF02515">
    <property type="entry name" value="CoA_transf_3"/>
    <property type="match status" value="1"/>
</dbReference>
<dbReference type="InterPro" id="IPR044855">
    <property type="entry name" value="CoA-Trfase_III_dom3_sf"/>
</dbReference>
<organism evidence="2 3">
    <name type="scientific">Rhodoplanes serenus</name>
    <dbReference type="NCBI Taxonomy" id="200615"/>
    <lineage>
        <taxon>Bacteria</taxon>
        <taxon>Pseudomonadati</taxon>
        <taxon>Pseudomonadota</taxon>
        <taxon>Alphaproteobacteria</taxon>
        <taxon>Hyphomicrobiales</taxon>
        <taxon>Nitrobacteraceae</taxon>
        <taxon>Rhodoplanes</taxon>
    </lineage>
</organism>
<evidence type="ECO:0000313" key="2">
    <source>
        <dbReference type="EMBL" id="VCU10201.1"/>
    </source>
</evidence>
<dbReference type="AlphaFoldDB" id="A0A447CXY0"/>
<dbReference type="EMBL" id="UWOC01000163">
    <property type="protein sequence ID" value="VCU10201.1"/>
    <property type="molecule type" value="Genomic_DNA"/>
</dbReference>
<dbReference type="Proteomes" id="UP000289200">
    <property type="component" value="Unassembled WGS sequence"/>
</dbReference>
<dbReference type="Gene3D" id="3.30.1540.10">
    <property type="entry name" value="formyl-coa transferase, domain 3"/>
    <property type="match status" value="1"/>
</dbReference>
<dbReference type="PANTHER" id="PTHR48207:SF3">
    <property type="entry name" value="SUCCINATE--HYDROXYMETHYLGLUTARATE COA-TRANSFERASE"/>
    <property type="match status" value="1"/>
</dbReference>
<name>A0A447CXY0_9BRAD</name>
<evidence type="ECO:0000256" key="1">
    <source>
        <dbReference type="ARBA" id="ARBA00022679"/>
    </source>
</evidence>
<dbReference type="InterPro" id="IPR050483">
    <property type="entry name" value="CoA-transferase_III_domain"/>
</dbReference>
<evidence type="ECO:0000313" key="3">
    <source>
        <dbReference type="Proteomes" id="UP000289200"/>
    </source>
</evidence>
<dbReference type="InterPro" id="IPR023606">
    <property type="entry name" value="CoA-Trfase_III_dom_1_sf"/>
</dbReference>
<gene>
    <name evidence="2" type="primary">uctC_1</name>
    <name evidence="2" type="ORF">RHODGE_RHODGE_03387</name>
</gene>
<protein>
    <submittedName>
        <fullName evidence="2">Acetyl-CoA:oxalate CoA-transferase</fullName>
    </submittedName>
</protein>
<dbReference type="PANTHER" id="PTHR48207">
    <property type="entry name" value="SUCCINATE--HYDROXYMETHYLGLUTARATE COA-TRANSFERASE"/>
    <property type="match status" value="1"/>
</dbReference>
<dbReference type="GO" id="GO:0008410">
    <property type="term" value="F:CoA-transferase activity"/>
    <property type="evidence" value="ECO:0007669"/>
    <property type="project" value="TreeGrafter"/>
</dbReference>
<sequence>MSSSSPLAGIRVLELARILAGPWAGQLLADLGAEVIKVERPEVGDDTRTWGPPFVAERDGGRGTAAYYHATNRGKRSVTADFETPEGHALVLDLAREADVVIENFKLGGLARHGLDYDSLASLNPRLIYCSITGFGQTGPYAARAGYDYLVQAMGGIMHLTGAPDGEPMKIGVAFADIFTGLYAAAAIQAALIERASSGRGQHIDMALLDSLVGVLANQALNYLVSGVSPARMGNAHPNIVPYQVFPAADGHLVIAVGNDGQFRRLCDVLGAADLAADPQWATNAGRVAGRDTLVPLLAALTTRRTRAELLAALEAAGVPAGPIHDVAEVFADPQVVARGLRLDLPAPDTAAGRVPGVRTPILFSRTPLAYETASPALGADDAEIAARRAAGLPLFRSTAP</sequence>
<dbReference type="OrthoDB" id="9806585at2"/>
<reference evidence="3" key="1">
    <citation type="submission" date="2018-10" db="EMBL/GenBank/DDBJ databases">
        <authorList>
            <person name="Peiro R."/>
            <person name="Begona"/>
            <person name="Cbmso G."/>
            <person name="Lopez M."/>
            <person name="Gonzalez S."/>
            <person name="Sacristan E."/>
            <person name="Castillo E."/>
        </authorList>
    </citation>
    <scope>NUCLEOTIDE SEQUENCE [LARGE SCALE GENOMIC DNA]</scope>
</reference>
<proteinExistence type="predicted"/>